<comment type="caution">
    <text evidence="2">The sequence shown here is derived from an EMBL/GenBank/DDBJ whole genome shotgun (WGS) entry which is preliminary data.</text>
</comment>
<evidence type="ECO:0000256" key="1">
    <source>
        <dbReference type="SAM" id="MobiDB-lite"/>
    </source>
</evidence>
<sequence length="80" mass="8725">MNKGTSRNCFKRDKHHGIRPVEESSSNNLDKEKTPEIIASTSTTSENAVPKPTISVDESFDASENTLDTTIIGFDAPSTQ</sequence>
<dbReference type="Proteomes" id="UP000789570">
    <property type="component" value="Unassembled WGS sequence"/>
</dbReference>
<organism evidence="2 3">
    <name type="scientific">Funneliformis caledonium</name>
    <dbReference type="NCBI Taxonomy" id="1117310"/>
    <lineage>
        <taxon>Eukaryota</taxon>
        <taxon>Fungi</taxon>
        <taxon>Fungi incertae sedis</taxon>
        <taxon>Mucoromycota</taxon>
        <taxon>Glomeromycotina</taxon>
        <taxon>Glomeromycetes</taxon>
        <taxon>Glomerales</taxon>
        <taxon>Glomeraceae</taxon>
        <taxon>Funneliformis</taxon>
    </lineage>
</organism>
<feature type="region of interest" description="Disordered" evidence="1">
    <location>
        <begin position="1"/>
        <end position="36"/>
    </location>
</feature>
<dbReference type="AlphaFoldDB" id="A0A9N9EN50"/>
<protein>
    <submittedName>
        <fullName evidence="2">8114_t:CDS:1</fullName>
    </submittedName>
</protein>
<proteinExistence type="predicted"/>
<accession>A0A9N9EN50</accession>
<keyword evidence="3" id="KW-1185">Reference proteome</keyword>
<gene>
    <name evidence="2" type="ORF">FCALED_LOCUS12506</name>
</gene>
<feature type="non-terminal residue" evidence="2">
    <location>
        <position position="1"/>
    </location>
</feature>
<evidence type="ECO:0000313" key="3">
    <source>
        <dbReference type="Proteomes" id="UP000789570"/>
    </source>
</evidence>
<evidence type="ECO:0000313" key="2">
    <source>
        <dbReference type="EMBL" id="CAG8681054.1"/>
    </source>
</evidence>
<reference evidence="2" key="1">
    <citation type="submission" date="2021-06" db="EMBL/GenBank/DDBJ databases">
        <authorList>
            <person name="Kallberg Y."/>
            <person name="Tangrot J."/>
            <person name="Rosling A."/>
        </authorList>
    </citation>
    <scope>NUCLEOTIDE SEQUENCE</scope>
    <source>
        <strain evidence="2">UK204</strain>
    </source>
</reference>
<dbReference type="EMBL" id="CAJVPQ010006130">
    <property type="protein sequence ID" value="CAG8681054.1"/>
    <property type="molecule type" value="Genomic_DNA"/>
</dbReference>
<name>A0A9N9EN50_9GLOM</name>